<evidence type="ECO:0000313" key="2">
    <source>
        <dbReference type="Proteomes" id="UP001153954"/>
    </source>
</evidence>
<reference evidence="1" key="1">
    <citation type="submission" date="2022-03" db="EMBL/GenBank/DDBJ databases">
        <authorList>
            <person name="Tunstrom K."/>
        </authorList>
    </citation>
    <scope>NUCLEOTIDE SEQUENCE</scope>
</reference>
<organism evidence="1 2">
    <name type="scientific">Euphydryas editha</name>
    <name type="common">Edith's checkerspot</name>
    <dbReference type="NCBI Taxonomy" id="104508"/>
    <lineage>
        <taxon>Eukaryota</taxon>
        <taxon>Metazoa</taxon>
        <taxon>Ecdysozoa</taxon>
        <taxon>Arthropoda</taxon>
        <taxon>Hexapoda</taxon>
        <taxon>Insecta</taxon>
        <taxon>Pterygota</taxon>
        <taxon>Neoptera</taxon>
        <taxon>Endopterygota</taxon>
        <taxon>Lepidoptera</taxon>
        <taxon>Glossata</taxon>
        <taxon>Ditrysia</taxon>
        <taxon>Papilionoidea</taxon>
        <taxon>Nymphalidae</taxon>
        <taxon>Nymphalinae</taxon>
        <taxon>Euphydryas</taxon>
    </lineage>
</organism>
<dbReference type="AlphaFoldDB" id="A0AAU9UFB6"/>
<comment type="caution">
    <text evidence="1">The sequence shown here is derived from an EMBL/GenBank/DDBJ whole genome shotgun (WGS) entry which is preliminary data.</text>
</comment>
<proteinExistence type="predicted"/>
<name>A0AAU9UFB6_EUPED</name>
<sequence>MVTYLFKVSERIEFLSEVDQSKLLAIKTVVRHSSRKSALRDYISCIEYDEWQNHRDKVLSGTRFERNFQLNG</sequence>
<gene>
    <name evidence="1" type="ORF">EEDITHA_LOCUS11837</name>
</gene>
<keyword evidence="2" id="KW-1185">Reference proteome</keyword>
<dbReference type="EMBL" id="CAKOGL010000016">
    <property type="protein sequence ID" value="CAH2096502.1"/>
    <property type="molecule type" value="Genomic_DNA"/>
</dbReference>
<protein>
    <submittedName>
        <fullName evidence="1">Uncharacterized protein</fullName>
    </submittedName>
</protein>
<dbReference type="Proteomes" id="UP001153954">
    <property type="component" value="Unassembled WGS sequence"/>
</dbReference>
<accession>A0AAU9UFB6</accession>
<evidence type="ECO:0000313" key="1">
    <source>
        <dbReference type="EMBL" id="CAH2096502.1"/>
    </source>
</evidence>